<keyword evidence="1" id="KW-0548">Nucleotidyltransferase</keyword>
<dbReference type="GO" id="GO:0003964">
    <property type="term" value="F:RNA-directed DNA polymerase activity"/>
    <property type="evidence" value="ECO:0007669"/>
    <property type="project" value="UniProtKB-KW"/>
</dbReference>
<dbReference type="Gene3D" id="1.10.340.70">
    <property type="match status" value="1"/>
</dbReference>
<keyword evidence="2" id="KW-1185">Reference proteome</keyword>
<reference evidence="1" key="2">
    <citation type="submission" date="2022-01" db="EMBL/GenBank/DDBJ databases">
        <authorList>
            <person name="Yamashiro T."/>
            <person name="Shiraishi A."/>
            <person name="Satake H."/>
            <person name="Nakayama K."/>
        </authorList>
    </citation>
    <scope>NUCLEOTIDE SEQUENCE</scope>
</reference>
<dbReference type="InterPro" id="IPR036397">
    <property type="entry name" value="RNaseH_sf"/>
</dbReference>
<proteinExistence type="predicted"/>
<accession>A0ABQ4WEC8</accession>
<protein>
    <submittedName>
        <fullName evidence="1">Reverse transcriptase domain-containing protein</fullName>
    </submittedName>
</protein>
<dbReference type="EMBL" id="BQNB010008571">
    <property type="protein sequence ID" value="GJS51225.1"/>
    <property type="molecule type" value="Genomic_DNA"/>
</dbReference>
<sequence>MILKAELNDDETWLCSNNVLKQCVARSEILEILVHCYSGPTGGHHSTSITGRKVYEFRFFWPSIFKDAKDYMMRCDASQRSGNISSRIAVDYVSKWVEAQALPTNDARVVIQFLRKLFARFGVPKALITKTISWKLNELMGSSKRWSITRTPASQEEKLRKWHDLGSEGIKTSTVGEGVAIFTLDLRCTGISSIKVEVHDHDGDITQPLITSILTHFYCRGEPLIRAPTSSYAMPLIETRTIFSMSSSLEVVDLHSDDSHTTVRANCRLPRHQTLVVSRSRDSMLMSDMWWHERLNNSPEVLVPEHPALKVFRGRESFQMVGYKKGLSKVSSSLISLNRGSFDVIVGMDWLSKRKFVIVCHEKVVRIPLEDDEIRRVHDERTQGVVKTLLNTKTRVSYDLVIFREEHQCRLLRKGAWSSFEVSFGITEEGEVSEVRTRILTIQRETSKVENAENAMRDLVDQQMEREQMMVVTLWN</sequence>
<name>A0ABQ4WEC8_9ASTR</name>
<dbReference type="SUPFAM" id="SSF53098">
    <property type="entry name" value="Ribonuclease H-like"/>
    <property type="match status" value="1"/>
</dbReference>
<dbReference type="InterPro" id="IPR012337">
    <property type="entry name" value="RNaseH-like_sf"/>
</dbReference>
<evidence type="ECO:0000313" key="2">
    <source>
        <dbReference type="Proteomes" id="UP001151760"/>
    </source>
</evidence>
<comment type="caution">
    <text evidence="1">The sequence shown here is derived from an EMBL/GenBank/DDBJ whole genome shotgun (WGS) entry which is preliminary data.</text>
</comment>
<dbReference type="Gene3D" id="3.30.420.10">
    <property type="entry name" value="Ribonuclease H-like superfamily/Ribonuclease H"/>
    <property type="match status" value="1"/>
</dbReference>
<dbReference type="Pfam" id="PF08284">
    <property type="entry name" value="RVP_2"/>
    <property type="match status" value="1"/>
</dbReference>
<organism evidence="1 2">
    <name type="scientific">Tanacetum coccineum</name>
    <dbReference type="NCBI Taxonomy" id="301880"/>
    <lineage>
        <taxon>Eukaryota</taxon>
        <taxon>Viridiplantae</taxon>
        <taxon>Streptophyta</taxon>
        <taxon>Embryophyta</taxon>
        <taxon>Tracheophyta</taxon>
        <taxon>Spermatophyta</taxon>
        <taxon>Magnoliopsida</taxon>
        <taxon>eudicotyledons</taxon>
        <taxon>Gunneridae</taxon>
        <taxon>Pentapetalae</taxon>
        <taxon>asterids</taxon>
        <taxon>campanulids</taxon>
        <taxon>Asterales</taxon>
        <taxon>Asteraceae</taxon>
        <taxon>Asteroideae</taxon>
        <taxon>Anthemideae</taxon>
        <taxon>Anthemidinae</taxon>
        <taxon>Tanacetum</taxon>
    </lineage>
</organism>
<dbReference type="PANTHER" id="PTHR47266">
    <property type="entry name" value="ENDONUCLEASE-RELATED"/>
    <property type="match status" value="1"/>
</dbReference>
<dbReference type="Proteomes" id="UP001151760">
    <property type="component" value="Unassembled WGS sequence"/>
</dbReference>
<dbReference type="InterPro" id="IPR052160">
    <property type="entry name" value="Gypsy_RT_Integrase-like"/>
</dbReference>
<evidence type="ECO:0000313" key="1">
    <source>
        <dbReference type="EMBL" id="GJS51225.1"/>
    </source>
</evidence>
<keyword evidence="1" id="KW-0808">Transferase</keyword>
<gene>
    <name evidence="1" type="ORF">Tco_0624587</name>
</gene>
<reference evidence="1" key="1">
    <citation type="journal article" date="2022" name="Int. J. Mol. Sci.">
        <title>Draft Genome of Tanacetum Coccineum: Genomic Comparison of Closely Related Tanacetum-Family Plants.</title>
        <authorList>
            <person name="Yamashiro T."/>
            <person name="Shiraishi A."/>
            <person name="Nakayama K."/>
            <person name="Satake H."/>
        </authorList>
    </citation>
    <scope>NUCLEOTIDE SEQUENCE</scope>
</reference>
<keyword evidence="1" id="KW-0695">RNA-directed DNA polymerase</keyword>